<accession>A0A167VC63</accession>
<organism evidence="1 2">
    <name type="scientific">Athelia psychrophila</name>
    <dbReference type="NCBI Taxonomy" id="1759441"/>
    <lineage>
        <taxon>Eukaryota</taxon>
        <taxon>Fungi</taxon>
        <taxon>Dikarya</taxon>
        <taxon>Basidiomycota</taxon>
        <taxon>Agaricomycotina</taxon>
        <taxon>Agaricomycetes</taxon>
        <taxon>Agaricomycetidae</taxon>
        <taxon>Atheliales</taxon>
        <taxon>Atheliaceae</taxon>
        <taxon>Athelia</taxon>
    </lineage>
</organism>
<dbReference type="OrthoDB" id="3182339at2759"/>
<dbReference type="EMBL" id="KV417883">
    <property type="protein sequence ID" value="KZP04852.1"/>
    <property type="molecule type" value="Genomic_DNA"/>
</dbReference>
<dbReference type="Proteomes" id="UP000076532">
    <property type="component" value="Unassembled WGS sequence"/>
</dbReference>
<reference evidence="1 2" key="1">
    <citation type="journal article" date="2016" name="Mol. Biol. Evol.">
        <title>Comparative Genomics of Early-Diverging Mushroom-Forming Fungi Provides Insights into the Origins of Lignocellulose Decay Capabilities.</title>
        <authorList>
            <person name="Nagy L.G."/>
            <person name="Riley R."/>
            <person name="Tritt A."/>
            <person name="Adam C."/>
            <person name="Daum C."/>
            <person name="Floudas D."/>
            <person name="Sun H."/>
            <person name="Yadav J.S."/>
            <person name="Pangilinan J."/>
            <person name="Larsson K.H."/>
            <person name="Matsuura K."/>
            <person name="Barry K."/>
            <person name="Labutti K."/>
            <person name="Kuo R."/>
            <person name="Ohm R.A."/>
            <person name="Bhattacharya S.S."/>
            <person name="Shirouzu T."/>
            <person name="Yoshinaga Y."/>
            <person name="Martin F.M."/>
            <person name="Grigoriev I.V."/>
            <person name="Hibbett D.S."/>
        </authorList>
    </citation>
    <scope>NUCLEOTIDE SEQUENCE [LARGE SCALE GENOMIC DNA]</scope>
    <source>
        <strain evidence="1 2">CBS 109695</strain>
    </source>
</reference>
<sequence length="149" mass="16976">MYSARVTHALQSPEDLRFYCIPSLPSSWRAPSRSTMTHLHLRAGQIYLMDPPTCEQLCRFLGLSTKAIQCQGRSRRNPMVLSDQKIEYTPCLLSQCAFAESPIPFLKNLFAYRRKGMGYSMTHMGKILAALPLIEEDFNRGGFQHLSEC</sequence>
<keyword evidence="2" id="KW-1185">Reference proteome</keyword>
<protein>
    <submittedName>
        <fullName evidence="1">Uncharacterized protein</fullName>
    </submittedName>
</protein>
<evidence type="ECO:0000313" key="1">
    <source>
        <dbReference type="EMBL" id="KZP04852.1"/>
    </source>
</evidence>
<dbReference type="STRING" id="436010.A0A167VC63"/>
<evidence type="ECO:0000313" key="2">
    <source>
        <dbReference type="Proteomes" id="UP000076532"/>
    </source>
</evidence>
<gene>
    <name evidence="1" type="ORF">FIBSPDRAFT_381334</name>
</gene>
<proteinExistence type="predicted"/>
<dbReference type="AlphaFoldDB" id="A0A167VC63"/>
<name>A0A167VC63_9AGAM</name>